<evidence type="ECO:0000313" key="4">
    <source>
        <dbReference type="Proteomes" id="UP000245383"/>
    </source>
</evidence>
<proteinExistence type="predicted"/>
<dbReference type="InterPro" id="IPR011421">
    <property type="entry name" value="BCNT-C"/>
</dbReference>
<feature type="region of interest" description="Disordered" evidence="1">
    <location>
        <begin position="52"/>
        <end position="74"/>
    </location>
</feature>
<dbReference type="PROSITE" id="PS51279">
    <property type="entry name" value="BCNT_C"/>
    <property type="match status" value="1"/>
</dbReference>
<evidence type="ECO:0000313" key="3">
    <source>
        <dbReference type="EMBL" id="PVU89738.1"/>
    </source>
</evidence>
<accession>A0A2T9YBM5</accession>
<dbReference type="STRING" id="133385.A0A2T9YBM5"/>
<name>A0A2T9YBM5_9FUNG</name>
<dbReference type="Pfam" id="PF07572">
    <property type="entry name" value="BCNT"/>
    <property type="match status" value="1"/>
</dbReference>
<gene>
    <name evidence="3" type="ORF">BB561_005177</name>
</gene>
<feature type="domain" description="BCNT-C" evidence="2">
    <location>
        <begin position="193"/>
        <end position="270"/>
    </location>
</feature>
<organism evidence="3 4">
    <name type="scientific">Smittium simulii</name>
    <dbReference type="NCBI Taxonomy" id="133385"/>
    <lineage>
        <taxon>Eukaryota</taxon>
        <taxon>Fungi</taxon>
        <taxon>Fungi incertae sedis</taxon>
        <taxon>Zoopagomycota</taxon>
        <taxon>Kickxellomycotina</taxon>
        <taxon>Harpellomycetes</taxon>
        <taxon>Harpellales</taxon>
        <taxon>Legeriomycetaceae</taxon>
        <taxon>Smittium</taxon>
    </lineage>
</organism>
<keyword evidence="4" id="KW-1185">Reference proteome</keyword>
<dbReference type="EMBL" id="MBFR01000300">
    <property type="protein sequence ID" value="PVU89738.1"/>
    <property type="molecule type" value="Genomic_DNA"/>
</dbReference>
<evidence type="ECO:0000256" key="1">
    <source>
        <dbReference type="SAM" id="MobiDB-lite"/>
    </source>
</evidence>
<sequence>MSLQHLYTEEFSDNDSSDASFKLEACLLKGMRWITLVAKNVVDYEQSYSTDSELDAQSDQEQAETSKNAAVVDKQERKRKAEELWLDMKSSAIQKISQTDYTTSKEPENVGDAKATSSCTVNNDHKDSIRRGKHIIKTPHKIADIDPSSTLLPEDSIVSTTNKSSQDLPTLLTIAKAVPGIPESGSEKKRLPQRKPSKFSQIEANVQTFLGKAPNTVELSKAQWDKYTTKEDIANELEFRTKDGYIQKRQFLVRSEQNQLDYLAKMKKSG</sequence>
<protein>
    <recommendedName>
        <fullName evidence="2">BCNT-C domain-containing protein</fullName>
    </recommendedName>
</protein>
<dbReference type="OrthoDB" id="445677at2759"/>
<dbReference type="Proteomes" id="UP000245383">
    <property type="component" value="Unassembled WGS sequence"/>
</dbReference>
<comment type="caution">
    <text evidence="3">The sequence shown here is derived from an EMBL/GenBank/DDBJ whole genome shotgun (WGS) entry which is preliminary data.</text>
</comment>
<feature type="region of interest" description="Disordered" evidence="1">
    <location>
        <begin position="98"/>
        <end position="125"/>
    </location>
</feature>
<feature type="compositionally biased region" description="Acidic residues" evidence="1">
    <location>
        <begin position="52"/>
        <end position="62"/>
    </location>
</feature>
<reference evidence="3 4" key="1">
    <citation type="journal article" date="2018" name="MBio">
        <title>Comparative Genomics Reveals the Core Gene Toolbox for the Fungus-Insect Symbiosis.</title>
        <authorList>
            <person name="Wang Y."/>
            <person name="Stata M."/>
            <person name="Wang W."/>
            <person name="Stajich J.E."/>
            <person name="White M.M."/>
            <person name="Moncalvo J.M."/>
        </authorList>
    </citation>
    <scope>NUCLEOTIDE SEQUENCE [LARGE SCALE GENOMIC DNA]</scope>
    <source>
        <strain evidence="3 4">SWE-8-4</strain>
    </source>
</reference>
<evidence type="ECO:0000259" key="2">
    <source>
        <dbReference type="PROSITE" id="PS51279"/>
    </source>
</evidence>
<dbReference type="AlphaFoldDB" id="A0A2T9YBM5"/>